<keyword evidence="1" id="KW-0812">Transmembrane</keyword>
<keyword evidence="1" id="KW-0472">Membrane</keyword>
<keyword evidence="1" id="KW-1133">Transmembrane helix</keyword>
<feature type="transmembrane region" description="Helical" evidence="1">
    <location>
        <begin position="7"/>
        <end position="30"/>
    </location>
</feature>
<feature type="transmembrane region" description="Helical" evidence="1">
    <location>
        <begin position="72"/>
        <end position="96"/>
    </location>
</feature>
<organism evidence="2 3">
    <name type="scientific">Shewanella electrodiphila</name>
    <dbReference type="NCBI Taxonomy" id="934143"/>
    <lineage>
        <taxon>Bacteria</taxon>
        <taxon>Pseudomonadati</taxon>
        <taxon>Pseudomonadota</taxon>
        <taxon>Gammaproteobacteria</taxon>
        <taxon>Alteromonadales</taxon>
        <taxon>Shewanellaceae</taxon>
        <taxon>Shewanella</taxon>
    </lineage>
</organism>
<comment type="caution">
    <text evidence="2">The sequence shown here is derived from an EMBL/GenBank/DDBJ whole genome shotgun (WGS) entry which is preliminary data.</text>
</comment>
<evidence type="ECO:0000256" key="1">
    <source>
        <dbReference type="SAM" id="Phobius"/>
    </source>
</evidence>
<proteinExistence type="predicted"/>
<gene>
    <name evidence="2" type="ORF">L2737_20750</name>
</gene>
<evidence type="ECO:0000313" key="3">
    <source>
        <dbReference type="Proteomes" id="UP001202134"/>
    </source>
</evidence>
<evidence type="ECO:0000313" key="2">
    <source>
        <dbReference type="EMBL" id="MCL1047734.1"/>
    </source>
</evidence>
<name>A0ABT0KVC5_9GAMM</name>
<keyword evidence="3" id="KW-1185">Reference proteome</keyword>
<dbReference type="RefSeq" id="WP_248956973.1">
    <property type="nucleotide sequence ID" value="NZ_JAKIKU010000018.1"/>
</dbReference>
<dbReference type="Proteomes" id="UP001202134">
    <property type="component" value="Unassembled WGS sequence"/>
</dbReference>
<dbReference type="EMBL" id="JAKIKU010000018">
    <property type="protein sequence ID" value="MCL1047734.1"/>
    <property type="molecule type" value="Genomic_DNA"/>
</dbReference>
<feature type="transmembrane region" description="Helical" evidence="1">
    <location>
        <begin position="102"/>
        <end position="121"/>
    </location>
</feature>
<protein>
    <submittedName>
        <fullName evidence="2">Uncharacterized protein</fullName>
    </submittedName>
</protein>
<accession>A0ABT0KVC5</accession>
<reference evidence="2 3" key="1">
    <citation type="submission" date="2022-01" db="EMBL/GenBank/DDBJ databases">
        <title>Whole genome-based taxonomy of the Shewanellaceae.</title>
        <authorList>
            <person name="Martin-Rodriguez A.J."/>
        </authorList>
    </citation>
    <scope>NUCLEOTIDE SEQUENCE [LARGE SCALE GENOMIC DNA]</scope>
    <source>
        <strain evidence="2 3">DSM 24955</strain>
    </source>
</reference>
<feature type="transmembrane region" description="Helical" evidence="1">
    <location>
        <begin position="42"/>
        <end position="60"/>
    </location>
</feature>
<sequence length="130" mass="14758">MNWIRIIQYCFILVIAQTGLSTLLSVLWGVDYYSPKSLNELLIYQKLPSALLSIFILTIYAKQQVNRTILHLALSFSACSLLSFTMTLLLLGELFISPMWMINFPIDVITVLAAFCLGKYFRGINKEAAQ</sequence>